<gene>
    <name evidence="1" type="ORF">G3O08_19300</name>
</gene>
<organism evidence="1 2">
    <name type="scientific">Cryomorpha ignava</name>
    <dbReference type="NCBI Taxonomy" id="101383"/>
    <lineage>
        <taxon>Bacteria</taxon>
        <taxon>Pseudomonadati</taxon>
        <taxon>Bacteroidota</taxon>
        <taxon>Flavobacteriia</taxon>
        <taxon>Flavobacteriales</taxon>
        <taxon>Cryomorphaceae</taxon>
        <taxon>Cryomorpha</taxon>
    </lineage>
</organism>
<dbReference type="AlphaFoldDB" id="A0A7K3WVV8"/>
<dbReference type="RefSeq" id="WP_163287094.1">
    <property type="nucleotide sequence ID" value="NZ_JAAGVY010000066.1"/>
</dbReference>
<dbReference type="Proteomes" id="UP000486602">
    <property type="component" value="Unassembled WGS sequence"/>
</dbReference>
<sequence length="267" mass="30662">MKQLILYLTVFLFVVLTGCKKDDDNTECPCDDPNNPECPNYDPCYGKEEPNASFFTEDRLIWPEFGEYLWINDSVILGGPVRFRSPFEGPDVSHVWYIGAETFTTTTVERNFSNVSRPSYITISHVITYPIDSLCYPEATGRDSVAQTFYLIDYLSELLTIDRTFRGVINNEADSFDFMIRCLEGHTGNPVQISSSNWTFFGINFHNSYDSLQFPASSVTNTYFSIYDPDLRGAILVIDPEDMSVEMNYKFFFDPTEYTFKGRVLPE</sequence>
<accession>A0A7K3WVV8</accession>
<keyword evidence="2" id="KW-1185">Reference proteome</keyword>
<evidence type="ECO:0000313" key="1">
    <source>
        <dbReference type="EMBL" id="NEN25644.1"/>
    </source>
</evidence>
<protein>
    <submittedName>
        <fullName evidence="1">Uncharacterized protein</fullName>
    </submittedName>
</protein>
<proteinExistence type="predicted"/>
<dbReference type="EMBL" id="JAAGVY010000066">
    <property type="protein sequence ID" value="NEN25644.1"/>
    <property type="molecule type" value="Genomic_DNA"/>
</dbReference>
<name>A0A7K3WVV8_9FLAO</name>
<dbReference type="PROSITE" id="PS51257">
    <property type="entry name" value="PROKAR_LIPOPROTEIN"/>
    <property type="match status" value="1"/>
</dbReference>
<evidence type="ECO:0000313" key="2">
    <source>
        <dbReference type="Proteomes" id="UP000486602"/>
    </source>
</evidence>
<reference evidence="1 2" key="1">
    <citation type="submission" date="2020-02" db="EMBL/GenBank/DDBJ databases">
        <title>Out from the shadows clarifying the taxonomy of the family Cryomorphaceae and related taxa by utilizing the GTDB taxonomic framework.</title>
        <authorList>
            <person name="Bowman J.P."/>
        </authorList>
    </citation>
    <scope>NUCLEOTIDE SEQUENCE [LARGE SCALE GENOMIC DNA]</scope>
    <source>
        <strain evidence="1 2">QSSC 1-22</strain>
    </source>
</reference>
<comment type="caution">
    <text evidence="1">The sequence shown here is derived from an EMBL/GenBank/DDBJ whole genome shotgun (WGS) entry which is preliminary data.</text>
</comment>